<dbReference type="EMBL" id="JANIBK010000002">
    <property type="protein sequence ID" value="MCQ8126987.1"/>
    <property type="molecule type" value="Genomic_DNA"/>
</dbReference>
<dbReference type="Proteomes" id="UP001524586">
    <property type="component" value="Unassembled WGS sequence"/>
</dbReference>
<keyword evidence="6" id="KW-1185">Reference proteome</keyword>
<dbReference type="InterPro" id="IPR000073">
    <property type="entry name" value="AB_hydrolase_1"/>
</dbReference>
<dbReference type="InterPro" id="IPR029058">
    <property type="entry name" value="AB_hydrolase_fold"/>
</dbReference>
<dbReference type="NCBIfam" id="NF008218">
    <property type="entry name" value="PRK10985.1"/>
    <property type="match status" value="1"/>
</dbReference>
<comment type="caution">
    <text evidence="5">The sequence shown here is derived from an EMBL/GenBank/DDBJ whole genome shotgun (WGS) entry which is preliminary data.</text>
</comment>
<evidence type="ECO:0000256" key="3">
    <source>
        <dbReference type="ARBA" id="ARBA00022801"/>
    </source>
</evidence>
<dbReference type="PANTHER" id="PTHR10794">
    <property type="entry name" value="ABHYDROLASE DOMAIN-CONTAINING PROTEIN"/>
    <property type="match status" value="1"/>
</dbReference>
<dbReference type="SUPFAM" id="SSF53474">
    <property type="entry name" value="alpha/beta-Hydrolases"/>
    <property type="match status" value="1"/>
</dbReference>
<accession>A0ABT1TZK2</accession>
<comment type="similarity">
    <text evidence="1">Belongs to the AB hydrolase superfamily. AB hydrolase 4 family.</text>
</comment>
<evidence type="ECO:0000256" key="1">
    <source>
        <dbReference type="ARBA" id="ARBA00010884"/>
    </source>
</evidence>
<keyword evidence="2" id="KW-0719">Serine esterase</keyword>
<evidence type="ECO:0000256" key="2">
    <source>
        <dbReference type="ARBA" id="ARBA00022487"/>
    </source>
</evidence>
<dbReference type="InterPro" id="IPR000952">
    <property type="entry name" value="AB_hydrolase_4_CS"/>
</dbReference>
<dbReference type="GO" id="GO:0016787">
    <property type="term" value="F:hydrolase activity"/>
    <property type="evidence" value="ECO:0007669"/>
    <property type="project" value="UniProtKB-KW"/>
</dbReference>
<dbReference type="PIRSF" id="PIRSF005211">
    <property type="entry name" value="Ab_hydro_YheT"/>
    <property type="match status" value="1"/>
</dbReference>
<dbReference type="InterPro" id="IPR050960">
    <property type="entry name" value="AB_hydrolase_4_sf"/>
</dbReference>
<organism evidence="5 6">
    <name type="scientific">Methylomonas rivi</name>
    <dbReference type="NCBI Taxonomy" id="2952226"/>
    <lineage>
        <taxon>Bacteria</taxon>
        <taxon>Pseudomonadati</taxon>
        <taxon>Pseudomonadota</taxon>
        <taxon>Gammaproteobacteria</taxon>
        <taxon>Methylococcales</taxon>
        <taxon>Methylococcaceae</taxon>
        <taxon>Methylomonas</taxon>
    </lineage>
</organism>
<dbReference type="InterPro" id="IPR012020">
    <property type="entry name" value="ABHD4"/>
</dbReference>
<dbReference type="PROSITE" id="PS01133">
    <property type="entry name" value="UPF0017"/>
    <property type="match status" value="1"/>
</dbReference>
<dbReference type="PANTHER" id="PTHR10794:SF94">
    <property type="entry name" value="ESTERASE YHET-RELATED"/>
    <property type="match status" value="1"/>
</dbReference>
<evidence type="ECO:0000259" key="4">
    <source>
        <dbReference type="Pfam" id="PF00561"/>
    </source>
</evidence>
<reference evidence="5 6" key="1">
    <citation type="submission" date="2022-07" db="EMBL/GenBank/DDBJ databases">
        <title>Methylomonas rivi sp. nov., Methylomonas rosea sp. nov., Methylomonas aureus sp. nov. and Methylomonas subterranea sp. nov., four novel methanotrophs isolated from a freshwater creek and the deep terrestrial subsurface.</title>
        <authorList>
            <person name="Abin C."/>
            <person name="Sankaranarayanan K."/>
            <person name="Garner C."/>
            <person name="Sindelar R."/>
            <person name="Kotary K."/>
            <person name="Garner R."/>
            <person name="Barclay S."/>
            <person name="Lawson P."/>
            <person name="Krumholz L."/>
        </authorList>
    </citation>
    <scope>NUCLEOTIDE SEQUENCE [LARGE SCALE GENOMIC DNA]</scope>
    <source>
        <strain evidence="5 6">WSC-6</strain>
    </source>
</reference>
<protein>
    <submittedName>
        <fullName evidence="5">Hydrolase</fullName>
    </submittedName>
</protein>
<dbReference type="RefSeq" id="WP_256613304.1">
    <property type="nucleotide sequence ID" value="NZ_JANIBK010000002.1"/>
</dbReference>
<proteinExistence type="inferred from homology"/>
<dbReference type="Gene3D" id="3.40.50.1820">
    <property type="entry name" value="alpha/beta hydrolase"/>
    <property type="match status" value="1"/>
</dbReference>
<name>A0ABT1TZK2_9GAMM</name>
<sequence>MPITRHYFQSAWWLNNPHLQTLYPALLRKVPSLQRTRERLSTPDGDFIDLDWHGENHGVIVILLHGLSGSSRSGYIIGLQRTLQQNGFASVAMNFRGCSGEPNRLARCYHSGETEDIDFVYRTLGQRYPKAVFAAVGFSLGGNVLLKWLGEQGDKAGLAAAVAVSVPLLLNECATKLDHGFSRVYRKHLLDELKHYMHTKQGFLLANGLEKEADKLASLGSLADIHSFWQYDDQVVAKLHGFKDVHDYYRRSSSRQFLSAIRVPTLLVQAEDDPFMTPAVLPDAGELAPLVQLDVCSGGGHVGFVSGRNRCGADYWLERRIPLFLRKYLPN</sequence>
<evidence type="ECO:0000313" key="5">
    <source>
        <dbReference type="EMBL" id="MCQ8126987.1"/>
    </source>
</evidence>
<feature type="domain" description="AB hydrolase-1" evidence="4">
    <location>
        <begin position="60"/>
        <end position="305"/>
    </location>
</feature>
<keyword evidence="3 5" id="KW-0378">Hydrolase</keyword>
<dbReference type="Pfam" id="PF00561">
    <property type="entry name" value="Abhydrolase_1"/>
    <property type="match status" value="1"/>
</dbReference>
<gene>
    <name evidence="5" type="ORF">NP596_00845</name>
</gene>
<evidence type="ECO:0000313" key="6">
    <source>
        <dbReference type="Proteomes" id="UP001524586"/>
    </source>
</evidence>